<evidence type="ECO:0000313" key="2">
    <source>
        <dbReference type="EMBL" id="MFC0080901.1"/>
    </source>
</evidence>
<name>A0ABV6BZP1_9ACTN</name>
<proteinExistence type="predicted"/>
<accession>A0ABV6BZP1</accession>
<feature type="non-terminal residue" evidence="2">
    <location>
        <position position="1"/>
    </location>
</feature>
<comment type="caution">
    <text evidence="2">The sequence shown here is derived from an EMBL/GenBank/DDBJ whole genome shotgun (WGS) entry which is preliminary data.</text>
</comment>
<dbReference type="Proteomes" id="UP001589788">
    <property type="component" value="Unassembled WGS sequence"/>
</dbReference>
<keyword evidence="3" id="KW-1185">Reference proteome</keyword>
<sequence length="240" mass="24825">AGGLDATLAEALGRGPTPRSHPQHLARPLGRPWVAEARPAVLGPSAVHPAKQASGSPARAGSTRRTEARLAGFEANPYLLSRVPASAGAPPVPPKSRRPGIRWGTVVLVLVLAAAGYVVDRLAHPSPHRSPTAVALAFYQDLASGNVRALEQLVEPSQAGAVPSAMTAPVVEAFRRTSLRGVVVQPGTTEPGSLLTLVVLQTCQANLSCEPTVPVPTTKVGDAWDVDWVAWQASLSPAAG</sequence>
<feature type="region of interest" description="Disordered" evidence="1">
    <location>
        <begin position="1"/>
        <end position="64"/>
    </location>
</feature>
<organism evidence="2 3">
    <name type="scientific">Aciditerrimonas ferrireducens</name>
    <dbReference type="NCBI Taxonomy" id="667306"/>
    <lineage>
        <taxon>Bacteria</taxon>
        <taxon>Bacillati</taxon>
        <taxon>Actinomycetota</taxon>
        <taxon>Acidimicrobiia</taxon>
        <taxon>Acidimicrobiales</taxon>
        <taxon>Acidimicrobiaceae</taxon>
        <taxon>Aciditerrimonas</taxon>
    </lineage>
</organism>
<protein>
    <submittedName>
        <fullName evidence="2">Uncharacterized protein</fullName>
    </submittedName>
</protein>
<gene>
    <name evidence="2" type="ORF">ACFFRE_01855</name>
</gene>
<evidence type="ECO:0000313" key="3">
    <source>
        <dbReference type="Proteomes" id="UP001589788"/>
    </source>
</evidence>
<evidence type="ECO:0000256" key="1">
    <source>
        <dbReference type="SAM" id="MobiDB-lite"/>
    </source>
</evidence>
<dbReference type="EMBL" id="JBHLYQ010000008">
    <property type="protein sequence ID" value="MFC0080901.1"/>
    <property type="molecule type" value="Genomic_DNA"/>
</dbReference>
<reference evidence="2 3" key="1">
    <citation type="submission" date="2024-09" db="EMBL/GenBank/DDBJ databases">
        <authorList>
            <person name="Sun Q."/>
            <person name="Mori K."/>
        </authorList>
    </citation>
    <scope>NUCLEOTIDE SEQUENCE [LARGE SCALE GENOMIC DNA]</scope>
    <source>
        <strain evidence="2 3">JCM 15389</strain>
    </source>
</reference>